<dbReference type="Proteomes" id="UP000830116">
    <property type="component" value="Chromosome"/>
</dbReference>
<evidence type="ECO:0000256" key="1">
    <source>
        <dbReference type="ARBA" id="ARBA00004167"/>
    </source>
</evidence>
<dbReference type="PANTHER" id="PTHR33446:SF2">
    <property type="entry name" value="PROTEIN TONB"/>
    <property type="match status" value="1"/>
</dbReference>
<evidence type="ECO:0000256" key="3">
    <source>
        <dbReference type="ARBA" id="ARBA00022989"/>
    </source>
</evidence>
<accession>A0ABY4C633</accession>
<proteinExistence type="predicted"/>
<feature type="transmembrane region" description="Helical" evidence="6">
    <location>
        <begin position="20"/>
        <end position="38"/>
    </location>
</feature>
<keyword evidence="8" id="KW-1185">Reference proteome</keyword>
<dbReference type="InterPro" id="IPR051045">
    <property type="entry name" value="TonB-dependent_transducer"/>
</dbReference>
<dbReference type="SUPFAM" id="SSF74653">
    <property type="entry name" value="TolA/TonB C-terminal domain"/>
    <property type="match status" value="1"/>
</dbReference>
<feature type="compositionally biased region" description="Pro residues" evidence="5">
    <location>
        <begin position="85"/>
        <end position="110"/>
    </location>
</feature>
<dbReference type="EMBL" id="CP093442">
    <property type="protein sequence ID" value="UOF00259.1"/>
    <property type="molecule type" value="Genomic_DNA"/>
</dbReference>
<feature type="compositionally biased region" description="Polar residues" evidence="5">
    <location>
        <begin position="164"/>
        <end position="174"/>
    </location>
</feature>
<dbReference type="RefSeq" id="WP_243536038.1">
    <property type="nucleotide sequence ID" value="NZ_CP093442.1"/>
</dbReference>
<keyword evidence="4 6" id="KW-0472">Membrane</keyword>
<gene>
    <name evidence="7" type="ORF">MNR06_11160</name>
</gene>
<evidence type="ECO:0000256" key="4">
    <source>
        <dbReference type="ARBA" id="ARBA00023136"/>
    </source>
</evidence>
<evidence type="ECO:0000256" key="6">
    <source>
        <dbReference type="SAM" id="Phobius"/>
    </source>
</evidence>
<organism evidence="7 8">
    <name type="scientific">Bdellovibrio reynosensis</name>
    <dbReference type="NCBI Taxonomy" id="2835041"/>
    <lineage>
        <taxon>Bacteria</taxon>
        <taxon>Pseudomonadati</taxon>
        <taxon>Bdellovibrionota</taxon>
        <taxon>Bdellovibrionia</taxon>
        <taxon>Bdellovibrionales</taxon>
        <taxon>Pseudobdellovibrionaceae</taxon>
        <taxon>Bdellovibrio</taxon>
    </lineage>
</organism>
<dbReference type="Gene3D" id="3.30.1150.10">
    <property type="match status" value="1"/>
</dbReference>
<feature type="region of interest" description="Disordered" evidence="5">
    <location>
        <begin position="61"/>
        <end position="117"/>
    </location>
</feature>
<feature type="region of interest" description="Disordered" evidence="5">
    <location>
        <begin position="150"/>
        <end position="174"/>
    </location>
</feature>
<name>A0ABY4C633_9BACT</name>
<sequence>MNHLELEPQKNEQLSRGLGISFAIHAVLLSFFVLKAALFTPEAIDFSQAIRVDMVGLPDKVEPKQLAPPTAEEARPALPEKEPPKPVAKPEPVPTPQPKPQPKPEAPKLPPVVKKEDGINLEKVKAKQQSAIEKLKAMAALEKIKDEVQAERAKTPPGAGKADSGTQKIKGNVLSPGTSLTGLSKLQHDNYAGTLDQHIKQNWSLPEWLAKRDFKAQARVFIDSRGNILGRKIVKSSGNQSYDEEVLATIDRSAPFPAPPEKFLAIVSVDGILIGFPE</sequence>
<dbReference type="Pfam" id="PF13103">
    <property type="entry name" value="TonB_2"/>
    <property type="match status" value="1"/>
</dbReference>
<evidence type="ECO:0000313" key="7">
    <source>
        <dbReference type="EMBL" id="UOF00259.1"/>
    </source>
</evidence>
<evidence type="ECO:0000256" key="5">
    <source>
        <dbReference type="SAM" id="MobiDB-lite"/>
    </source>
</evidence>
<dbReference type="InterPro" id="IPR006260">
    <property type="entry name" value="TonB/TolA_C"/>
</dbReference>
<keyword evidence="3 6" id="KW-1133">Transmembrane helix</keyword>
<evidence type="ECO:0000256" key="2">
    <source>
        <dbReference type="ARBA" id="ARBA00022692"/>
    </source>
</evidence>
<reference evidence="7" key="1">
    <citation type="submission" date="2022-03" db="EMBL/GenBank/DDBJ databases">
        <title>Genome Identification and Characterization of new species Bdellovibrio reynosense LBG001 sp. nov. from a Mexico soil sample.</title>
        <authorList>
            <person name="Camilli A."/>
            <person name="Ajao Y."/>
            <person name="Guo X."/>
        </authorList>
    </citation>
    <scope>NUCLEOTIDE SEQUENCE</scope>
    <source>
        <strain evidence="7">LBG001</strain>
    </source>
</reference>
<dbReference type="PANTHER" id="PTHR33446">
    <property type="entry name" value="PROTEIN TONB-RELATED"/>
    <property type="match status" value="1"/>
</dbReference>
<comment type="subcellular location">
    <subcellularLocation>
        <location evidence="1">Membrane</location>
        <topology evidence="1">Single-pass membrane protein</topology>
    </subcellularLocation>
</comment>
<keyword evidence="2 6" id="KW-0812">Transmembrane</keyword>
<evidence type="ECO:0000313" key="8">
    <source>
        <dbReference type="Proteomes" id="UP000830116"/>
    </source>
</evidence>
<dbReference type="NCBIfam" id="TIGR01352">
    <property type="entry name" value="tonB_Cterm"/>
    <property type="match status" value="1"/>
</dbReference>
<feature type="compositionally biased region" description="Basic and acidic residues" evidence="5">
    <location>
        <begin position="72"/>
        <end position="84"/>
    </location>
</feature>
<protein>
    <submittedName>
        <fullName evidence="7">TonB family protein</fullName>
    </submittedName>
</protein>